<name>B4U250_STREM</name>
<protein>
    <submittedName>
        <fullName evidence="1">Uncharacterized protein</fullName>
    </submittedName>
</protein>
<dbReference type="HOGENOM" id="CLU_2810463_0_0_9"/>
<dbReference type="KEGG" id="sez:Sez_0704"/>
<organism evidence="1 2">
    <name type="scientific">Streptococcus equi subsp. zooepidemicus (strain MGCS10565)</name>
    <dbReference type="NCBI Taxonomy" id="552526"/>
    <lineage>
        <taxon>Bacteria</taxon>
        <taxon>Bacillati</taxon>
        <taxon>Bacillota</taxon>
        <taxon>Bacilli</taxon>
        <taxon>Lactobacillales</taxon>
        <taxon>Streptococcaceae</taxon>
        <taxon>Streptococcus</taxon>
    </lineage>
</organism>
<dbReference type="AlphaFoldDB" id="B4U250"/>
<proteinExistence type="predicted"/>
<dbReference type="EMBL" id="CP001129">
    <property type="protein sequence ID" value="ACG62067.1"/>
    <property type="molecule type" value="Genomic_DNA"/>
</dbReference>
<accession>B4U250</accession>
<dbReference type="Proteomes" id="UP000001873">
    <property type="component" value="Chromosome"/>
</dbReference>
<gene>
    <name evidence="1" type="ordered locus">Sez_0704</name>
</gene>
<reference evidence="1 2" key="1">
    <citation type="journal article" date="2008" name="PLoS ONE">
        <title>Genome sequence of a lancefield group C Streptococcus zooepidemicus strain causing epidemic nephritis: new information about an old disease.</title>
        <authorList>
            <person name="Beres S.B."/>
            <person name="Sesso R."/>
            <person name="Pinto S.W.L."/>
            <person name="Hoe N.P."/>
            <person name="Porcella S.F."/>
            <person name="Deleo F.R."/>
            <person name="Musser J.M."/>
        </authorList>
    </citation>
    <scope>NUCLEOTIDE SEQUENCE [LARGE SCALE GENOMIC DNA]</scope>
    <source>
        <strain evidence="1 2">MGCS10565</strain>
    </source>
</reference>
<sequence>MVLSFMMLKALGILVLKFLKQNLAVSCPYILIVCVILYRCYYKKIIENIYCNRYYHQEITVLRVCRG</sequence>
<evidence type="ECO:0000313" key="1">
    <source>
        <dbReference type="EMBL" id="ACG62067.1"/>
    </source>
</evidence>
<evidence type="ECO:0000313" key="2">
    <source>
        <dbReference type="Proteomes" id="UP000001873"/>
    </source>
</evidence>